<name>A0ABY9HXQ5_9ACTN</name>
<gene>
    <name evidence="1" type="ORF">P8A22_03020</name>
</gene>
<dbReference type="EMBL" id="CP120992">
    <property type="protein sequence ID" value="WLQ39086.1"/>
    <property type="molecule type" value="Genomic_DNA"/>
</dbReference>
<dbReference type="RefSeq" id="WP_306085740.1">
    <property type="nucleotide sequence ID" value="NZ_CP120992.1"/>
</dbReference>
<proteinExistence type="predicted"/>
<protein>
    <submittedName>
        <fullName evidence="1">Uncharacterized protein</fullName>
    </submittedName>
</protein>
<dbReference type="Proteomes" id="UP001229952">
    <property type="component" value="Chromosome"/>
</dbReference>
<evidence type="ECO:0000313" key="2">
    <source>
        <dbReference type="Proteomes" id="UP001229952"/>
    </source>
</evidence>
<evidence type="ECO:0000313" key="1">
    <source>
        <dbReference type="EMBL" id="WLQ39086.1"/>
    </source>
</evidence>
<reference evidence="1 2" key="1">
    <citation type="submission" date="2023-03" db="EMBL/GenBank/DDBJ databases">
        <title>Isolation and description of six Streptomyces strains from soil environments, able to metabolize different microbial glucans.</title>
        <authorList>
            <person name="Widen T."/>
            <person name="Larsbrink J."/>
        </authorList>
    </citation>
    <scope>NUCLEOTIDE SEQUENCE [LARGE SCALE GENOMIC DNA]</scope>
    <source>
        <strain evidence="1 2">Mut2</strain>
    </source>
</reference>
<organism evidence="1 2">
    <name type="scientific">Streptomyces laculatispora</name>
    <dbReference type="NCBI Taxonomy" id="887464"/>
    <lineage>
        <taxon>Bacteria</taxon>
        <taxon>Bacillati</taxon>
        <taxon>Actinomycetota</taxon>
        <taxon>Actinomycetes</taxon>
        <taxon>Kitasatosporales</taxon>
        <taxon>Streptomycetaceae</taxon>
        <taxon>Streptomyces</taxon>
    </lineage>
</organism>
<accession>A0ABY9HXQ5</accession>
<keyword evidence="2" id="KW-1185">Reference proteome</keyword>
<sequence>MFLAEAEQLDAVAEVIDRHSDQDASGNGAAADDVVAAGRSARPLSPAFIAMAHVVTRLECVAAPAGADA</sequence>